<dbReference type="SUPFAM" id="SSF57889">
    <property type="entry name" value="Cysteine-rich domain"/>
    <property type="match status" value="1"/>
</dbReference>
<accession>A0A7J9F6G1</accession>
<dbReference type="PANTHER" id="PTHR46288:SF27">
    <property type="entry name" value="CYSTEINE_HISTIDINE-RICH C1 DOMAIN FAMILY PROTEIN"/>
    <property type="match status" value="1"/>
</dbReference>
<dbReference type="Pfam" id="PF03107">
    <property type="entry name" value="C1_2"/>
    <property type="match status" value="1"/>
</dbReference>
<reference evidence="3 4" key="1">
    <citation type="journal article" date="2019" name="Genome Biol. Evol.">
        <title>Insights into the evolution of the New World diploid cottons (Gossypium, subgenus Houzingenia) based on genome sequencing.</title>
        <authorList>
            <person name="Grover C.E."/>
            <person name="Arick M.A. 2nd"/>
            <person name="Thrash A."/>
            <person name="Conover J.L."/>
            <person name="Sanders W.S."/>
            <person name="Peterson D.G."/>
            <person name="Frelichowski J.E."/>
            <person name="Scheffler J.A."/>
            <person name="Scheffler B.E."/>
            <person name="Wendel J.F."/>
        </authorList>
    </citation>
    <scope>NUCLEOTIDE SEQUENCE [LARGE SCALE GENOMIC DNA]</scope>
    <source>
        <strain evidence="3">8</strain>
        <tissue evidence="3">Leaf</tissue>
    </source>
</reference>
<dbReference type="PANTHER" id="PTHR46288">
    <property type="entry name" value="PHORBOL-ESTER/DAG-TYPE DOMAIN-CONTAINING PROTEIN"/>
    <property type="match status" value="1"/>
</dbReference>
<dbReference type="Proteomes" id="UP000593568">
    <property type="component" value="Unassembled WGS sequence"/>
</dbReference>
<name>A0A7J9F6G1_9ROSI</name>
<feature type="domain" description="DC1" evidence="2">
    <location>
        <begin position="7"/>
        <end position="53"/>
    </location>
</feature>
<keyword evidence="4" id="KW-1185">Reference proteome</keyword>
<comment type="caution">
    <text evidence="3">The sequence shown here is derived from an EMBL/GenBank/DDBJ whole genome shotgun (WGS) entry which is preliminary data.</text>
</comment>
<dbReference type="InterPro" id="IPR046349">
    <property type="entry name" value="C1-like_sf"/>
</dbReference>
<evidence type="ECO:0000313" key="4">
    <source>
        <dbReference type="Proteomes" id="UP000593568"/>
    </source>
</evidence>
<protein>
    <recommendedName>
        <fullName evidence="2">DC1 domain-containing protein</fullName>
    </recommendedName>
</protein>
<dbReference type="EMBL" id="JABEZW010000011">
    <property type="protein sequence ID" value="MBA0780771.1"/>
    <property type="molecule type" value="Genomic_DNA"/>
</dbReference>
<keyword evidence="1" id="KW-0677">Repeat</keyword>
<dbReference type="InterPro" id="IPR004146">
    <property type="entry name" value="DC1"/>
</dbReference>
<evidence type="ECO:0000313" key="3">
    <source>
        <dbReference type="EMBL" id="MBA0780771.1"/>
    </source>
</evidence>
<evidence type="ECO:0000256" key="1">
    <source>
        <dbReference type="ARBA" id="ARBA00022737"/>
    </source>
</evidence>
<sequence>MELHHHFSHQHPLEFIEQHNLKSEKANCSGCGELVSGPSFSCTECGFYLDKKCFEASSEVNHPFHPNHSLKLLASPPYIGSWDDSSSEDFANANLDLRIYNRPSAYKIDTVWVEENNSNVSI</sequence>
<gene>
    <name evidence="3" type="ORF">Gotri_004830</name>
</gene>
<organism evidence="3 4">
    <name type="scientific">Gossypium trilobum</name>
    <dbReference type="NCBI Taxonomy" id="34281"/>
    <lineage>
        <taxon>Eukaryota</taxon>
        <taxon>Viridiplantae</taxon>
        <taxon>Streptophyta</taxon>
        <taxon>Embryophyta</taxon>
        <taxon>Tracheophyta</taxon>
        <taxon>Spermatophyta</taxon>
        <taxon>Magnoliopsida</taxon>
        <taxon>eudicotyledons</taxon>
        <taxon>Gunneridae</taxon>
        <taxon>Pentapetalae</taxon>
        <taxon>rosids</taxon>
        <taxon>malvids</taxon>
        <taxon>Malvales</taxon>
        <taxon>Malvaceae</taxon>
        <taxon>Malvoideae</taxon>
        <taxon>Gossypium</taxon>
    </lineage>
</organism>
<dbReference type="AlphaFoldDB" id="A0A7J9F6G1"/>
<proteinExistence type="predicted"/>
<evidence type="ECO:0000259" key="2">
    <source>
        <dbReference type="Pfam" id="PF03107"/>
    </source>
</evidence>